<evidence type="ECO:0000256" key="6">
    <source>
        <dbReference type="PROSITE-ProRule" id="PRU01091"/>
    </source>
</evidence>
<dbReference type="SMART" id="SM00862">
    <property type="entry name" value="Trans_reg_C"/>
    <property type="match status" value="1"/>
</dbReference>
<dbReference type="InterPro" id="IPR005158">
    <property type="entry name" value="BTAD"/>
</dbReference>
<dbReference type="PROSITE" id="PS51755">
    <property type="entry name" value="OMPR_PHOB"/>
    <property type="match status" value="1"/>
</dbReference>
<dbReference type="SUPFAM" id="SSF48452">
    <property type="entry name" value="TPR-like"/>
    <property type="match status" value="3"/>
</dbReference>
<dbReference type="InterPro" id="IPR011990">
    <property type="entry name" value="TPR-like_helical_dom_sf"/>
</dbReference>
<keyword evidence="5" id="KW-0802">TPR repeat</keyword>
<accession>A0ABV6N5D6</accession>
<evidence type="ECO:0000313" key="8">
    <source>
        <dbReference type="EMBL" id="MFC0547744.1"/>
    </source>
</evidence>
<dbReference type="SMART" id="SM01043">
    <property type="entry name" value="BTAD"/>
    <property type="match status" value="1"/>
</dbReference>
<evidence type="ECO:0000313" key="9">
    <source>
        <dbReference type="Proteomes" id="UP001589810"/>
    </source>
</evidence>
<dbReference type="InterPro" id="IPR027417">
    <property type="entry name" value="P-loop_NTPase"/>
</dbReference>
<dbReference type="SUPFAM" id="SSF52540">
    <property type="entry name" value="P-loop containing nucleoside triphosphate hydrolases"/>
    <property type="match status" value="1"/>
</dbReference>
<evidence type="ECO:0000256" key="4">
    <source>
        <dbReference type="ARBA" id="ARBA00023163"/>
    </source>
</evidence>
<reference evidence="8 9" key="1">
    <citation type="submission" date="2024-09" db="EMBL/GenBank/DDBJ databases">
        <authorList>
            <person name="Sun Q."/>
            <person name="Mori K."/>
        </authorList>
    </citation>
    <scope>NUCLEOTIDE SEQUENCE [LARGE SCALE GENOMIC DNA]</scope>
    <source>
        <strain evidence="8 9">TBRC 1432</strain>
    </source>
</reference>
<dbReference type="Gene3D" id="1.10.10.10">
    <property type="entry name" value="Winged helix-like DNA-binding domain superfamily/Winged helix DNA-binding domain"/>
    <property type="match status" value="1"/>
</dbReference>
<dbReference type="CDD" id="cd15831">
    <property type="entry name" value="BTAD"/>
    <property type="match status" value="1"/>
</dbReference>
<evidence type="ECO:0000256" key="2">
    <source>
        <dbReference type="ARBA" id="ARBA00023015"/>
    </source>
</evidence>
<dbReference type="RefSeq" id="WP_273938401.1">
    <property type="nucleotide sequence ID" value="NZ_CP097263.1"/>
</dbReference>
<name>A0ABV6N5D6_9PSEU</name>
<dbReference type="SMART" id="SM00028">
    <property type="entry name" value="TPR"/>
    <property type="match status" value="4"/>
</dbReference>
<comment type="similarity">
    <text evidence="1">Belongs to the AfsR/DnrI/RedD regulatory family.</text>
</comment>
<dbReference type="EMBL" id="JBHLUD010000014">
    <property type="protein sequence ID" value="MFC0547744.1"/>
    <property type="molecule type" value="Genomic_DNA"/>
</dbReference>
<dbReference type="InterPro" id="IPR002182">
    <property type="entry name" value="NB-ARC"/>
</dbReference>
<evidence type="ECO:0000256" key="3">
    <source>
        <dbReference type="ARBA" id="ARBA00023125"/>
    </source>
</evidence>
<comment type="caution">
    <text evidence="8">The sequence shown here is derived from an EMBL/GenBank/DDBJ whole genome shotgun (WGS) entry which is preliminary data.</text>
</comment>
<feature type="DNA-binding region" description="OmpR/PhoB-type" evidence="6">
    <location>
        <begin position="1"/>
        <end position="92"/>
    </location>
</feature>
<dbReference type="InterPro" id="IPR001867">
    <property type="entry name" value="OmpR/PhoB-type_DNA-bd"/>
</dbReference>
<protein>
    <submittedName>
        <fullName evidence="8">BTAD domain-containing putative transcriptional regulator</fullName>
    </submittedName>
</protein>
<keyword evidence="2" id="KW-0805">Transcription regulation</keyword>
<keyword evidence="4" id="KW-0804">Transcription</keyword>
<dbReference type="Pfam" id="PF03704">
    <property type="entry name" value="BTAD"/>
    <property type="match status" value="1"/>
</dbReference>
<dbReference type="InterPro" id="IPR019734">
    <property type="entry name" value="TPR_rpt"/>
</dbReference>
<keyword evidence="3 6" id="KW-0238">DNA-binding</keyword>
<proteinExistence type="inferred from homology"/>
<feature type="domain" description="OmpR/PhoB-type" evidence="7">
    <location>
        <begin position="1"/>
        <end position="92"/>
    </location>
</feature>
<feature type="repeat" description="TPR" evidence="5">
    <location>
        <begin position="831"/>
        <end position="864"/>
    </location>
</feature>
<sequence length="926" mass="101112">MLEFRLLGPVRGWRDGEELQLGPPQQRTVLAMLLLSDGKPQTPEQIADALWGVDAPSSAVATVRTYIHRLRRVFGDDQHLLVHDNSGYRLDLPSTATDVGKFQELVDHAAVALDAGRSDDAVRDLRAAISLCSGAPLAALPGEYVEAERARLRQRRLTVLEDLFRAELALGRHAEIADQLQVLAAGEPLRESMHELLVMALCRSGRQAEAMLAYDQIRRQLREELGVDPGARLRALYDRMLHGEAEPQVRPALPVVSPAQLPADLPVFAGRSSALADAHHRLPNGDGALDRTTVTVIQGMAGVGKTAFALHWAHEVASRFPDGQLYVNLRGYDPVTVDPNDAVRDFLQALGVAAAQVPTEPAARLGLFRSLLAERRCLLLLDNARESAQVLPLLPGRSRSLVIVTSRGRLDGVVAATGARPITLDLLSRDDAVDLLSQRLGAERIAAEPVATDAIVDRCARLPLALSIVCTRILAQSSEFPLADIVASLFGPRFSLDAFAASDPSVDIRAVLRSSYTSLSDGAAQIFRLLALHPGPTVGVHAAASLAAVPVRTAAALLREVADVHLVTETAPGRYGWHDLLRAYATEQLETTTEGEAAFQRLADHYLLTADCAARKVSAQNDGPAPCQPAEGAVSVELADQEQAVLWYITERPATMRVLELMAAHGLHEHAWRFAWALRQFQDRQQHWYDLTDAHAIALRSATEAGNPIGMAYAHRGLSRAECRLSRLKSARKHMDEALALFEQAGATAALAYALRQYTWVEELDHAPERALEHATRARDLFRDLAWGPGVGVATMTMARYYSMLGRDEEAVPLVYEALMLLPPGDNAELVGAWEVLGEAYYRLGRYEDAIGAHENAVKVFAALRADADQVSVLLRISTCLLAMERRDEAREVLRRAAAIQRTLCPAAMGPTIRVEDWAQLLTVEQ</sequence>
<dbReference type="Gene3D" id="1.25.40.10">
    <property type="entry name" value="Tetratricopeptide repeat domain"/>
    <property type="match status" value="3"/>
</dbReference>
<keyword evidence="9" id="KW-1185">Reference proteome</keyword>
<dbReference type="InterPro" id="IPR036388">
    <property type="entry name" value="WH-like_DNA-bd_sf"/>
</dbReference>
<gene>
    <name evidence="8" type="ORF">ACFFH7_39985</name>
</gene>
<organism evidence="8 9">
    <name type="scientific">Kutzneria chonburiensis</name>
    <dbReference type="NCBI Taxonomy" id="1483604"/>
    <lineage>
        <taxon>Bacteria</taxon>
        <taxon>Bacillati</taxon>
        <taxon>Actinomycetota</taxon>
        <taxon>Actinomycetes</taxon>
        <taxon>Pseudonocardiales</taxon>
        <taxon>Pseudonocardiaceae</taxon>
        <taxon>Kutzneria</taxon>
    </lineage>
</organism>
<dbReference type="PROSITE" id="PS50005">
    <property type="entry name" value="TPR"/>
    <property type="match status" value="1"/>
</dbReference>
<dbReference type="SUPFAM" id="SSF46894">
    <property type="entry name" value="C-terminal effector domain of the bipartite response regulators"/>
    <property type="match status" value="1"/>
</dbReference>
<dbReference type="Proteomes" id="UP001589810">
    <property type="component" value="Unassembled WGS sequence"/>
</dbReference>
<dbReference type="PANTHER" id="PTHR35807">
    <property type="entry name" value="TRANSCRIPTIONAL REGULATOR REDD-RELATED"/>
    <property type="match status" value="1"/>
</dbReference>
<dbReference type="InterPro" id="IPR051677">
    <property type="entry name" value="AfsR-DnrI-RedD_regulator"/>
</dbReference>
<evidence type="ECO:0000256" key="5">
    <source>
        <dbReference type="PROSITE-ProRule" id="PRU00339"/>
    </source>
</evidence>
<evidence type="ECO:0000256" key="1">
    <source>
        <dbReference type="ARBA" id="ARBA00005820"/>
    </source>
</evidence>
<dbReference type="InterPro" id="IPR016032">
    <property type="entry name" value="Sig_transdc_resp-reg_C-effctor"/>
</dbReference>
<dbReference type="Pfam" id="PF00931">
    <property type="entry name" value="NB-ARC"/>
    <property type="match status" value="1"/>
</dbReference>
<dbReference type="Pfam" id="PF00486">
    <property type="entry name" value="Trans_reg_C"/>
    <property type="match status" value="1"/>
</dbReference>
<dbReference type="Pfam" id="PF13424">
    <property type="entry name" value="TPR_12"/>
    <property type="match status" value="1"/>
</dbReference>
<dbReference type="Gene3D" id="3.40.50.300">
    <property type="entry name" value="P-loop containing nucleotide triphosphate hydrolases"/>
    <property type="match status" value="1"/>
</dbReference>
<dbReference type="PANTHER" id="PTHR35807:SF1">
    <property type="entry name" value="TRANSCRIPTIONAL REGULATOR REDD"/>
    <property type="match status" value="1"/>
</dbReference>
<evidence type="ECO:0000259" key="7">
    <source>
        <dbReference type="PROSITE" id="PS51755"/>
    </source>
</evidence>
<dbReference type="PRINTS" id="PR00364">
    <property type="entry name" value="DISEASERSIST"/>
</dbReference>